<dbReference type="EMBL" id="LK996017">
    <property type="protein sequence ID" value="CDX00157.1"/>
    <property type="molecule type" value="Genomic_DNA"/>
</dbReference>
<dbReference type="AlphaFoldDB" id="A0A098AVN2"/>
<protein>
    <submittedName>
        <fullName evidence="3">PRC-barrel domain protein</fullName>
    </submittedName>
    <submittedName>
        <fullName evidence="4">Photosystem reaction center subunit H</fullName>
    </submittedName>
</protein>
<dbReference type="PATRIC" id="fig|49338.4.peg.288"/>
<dbReference type="RefSeq" id="WP_005814898.1">
    <property type="nucleotide sequence ID" value="NZ_CABKQQ010000054.1"/>
</dbReference>
<accession>A0A098AVN2</accession>
<gene>
    <name evidence="4" type="ORF">AT727_15115</name>
    <name evidence="3" type="ORF">DPCES_0270</name>
</gene>
<dbReference type="OMA" id="KGWFKEQ"/>
<dbReference type="EMBL" id="LOCK01000002">
    <property type="protein sequence ID" value="KTE93339.1"/>
    <property type="molecule type" value="Genomic_DNA"/>
</dbReference>
<evidence type="ECO:0000259" key="2">
    <source>
        <dbReference type="Pfam" id="PF05239"/>
    </source>
</evidence>
<evidence type="ECO:0000313" key="4">
    <source>
        <dbReference type="EMBL" id="KTE93339.1"/>
    </source>
</evidence>
<evidence type="ECO:0000256" key="1">
    <source>
        <dbReference type="SAM" id="MobiDB-lite"/>
    </source>
</evidence>
<name>A0A098AVN2_DESHA</name>
<dbReference type="Proteomes" id="UP000054623">
    <property type="component" value="Unassembled WGS sequence"/>
</dbReference>
<feature type="domain" description="PRC-barrel" evidence="2">
    <location>
        <begin position="6"/>
        <end position="70"/>
    </location>
</feature>
<feature type="region of interest" description="Disordered" evidence="1">
    <location>
        <begin position="204"/>
        <end position="301"/>
    </location>
</feature>
<dbReference type="Pfam" id="PF05239">
    <property type="entry name" value="PRC"/>
    <property type="match status" value="2"/>
</dbReference>
<sequence length="301" mass="31809">MKPSKEFLSLPIVSLSEGQHIGYVKSLVIDAQAKALAALVIDPKGFFRDQRIIPYAKVVSVGADAITIDKGAYVEKSASLPEILSLIKEKLTIIGTRVITQSGKTLGVVEEYYVDPDTGKITQMEISGGKIEGFFSGKAILEADYVVTIGQDVIVAQKGCETSLMIADKGINDTFKSVLRSTSNLASGTGQAFGKIFSKKDKDKTKHAAKGKVKGKGKGTAEDSASPIPIIEGENMAPLQDPPAAEDENILSSANNQPIEAVIIKDSSPEVPEISPAEQPAETGPELSQVAEAPSTKEPLG</sequence>
<feature type="compositionally biased region" description="Basic residues" evidence="1">
    <location>
        <begin position="207"/>
        <end position="217"/>
    </location>
</feature>
<dbReference type="InterPro" id="IPR027275">
    <property type="entry name" value="PRC-brl_dom"/>
</dbReference>
<organism evidence="3">
    <name type="scientific">Desulfitobacterium hafniense</name>
    <name type="common">Desulfitobacterium frappieri</name>
    <dbReference type="NCBI Taxonomy" id="49338"/>
    <lineage>
        <taxon>Bacteria</taxon>
        <taxon>Bacillati</taxon>
        <taxon>Bacillota</taxon>
        <taxon>Clostridia</taxon>
        <taxon>Eubacteriales</taxon>
        <taxon>Desulfitobacteriaceae</taxon>
        <taxon>Desulfitobacterium</taxon>
    </lineage>
</organism>
<dbReference type="SUPFAM" id="SSF50346">
    <property type="entry name" value="PRC-barrel domain"/>
    <property type="match status" value="2"/>
</dbReference>
<feature type="domain" description="PRC-barrel" evidence="2">
    <location>
        <begin position="93"/>
        <end position="156"/>
    </location>
</feature>
<dbReference type="OrthoDB" id="53812at2"/>
<evidence type="ECO:0000313" key="5">
    <source>
        <dbReference type="Proteomes" id="UP000054623"/>
    </source>
</evidence>
<dbReference type="Gene3D" id="2.30.30.240">
    <property type="entry name" value="PRC-barrel domain"/>
    <property type="match status" value="2"/>
</dbReference>
<evidence type="ECO:0000313" key="3">
    <source>
        <dbReference type="EMBL" id="CDX00157.1"/>
    </source>
</evidence>
<reference evidence="4 5" key="2">
    <citation type="submission" date="2015-12" db="EMBL/GenBank/DDBJ databases">
        <title>Draft Genome Sequence of Desulfitobacterium hafniense Strain DH, a Sulfate-reducing Bacterium Isolated from Paddy Soils.</title>
        <authorList>
            <person name="Bao P."/>
            <person name="Zhang X."/>
            <person name="Li G."/>
        </authorList>
    </citation>
    <scope>NUCLEOTIDE SEQUENCE [LARGE SCALE GENOMIC DNA]</scope>
    <source>
        <strain evidence="4 5">DH</strain>
    </source>
</reference>
<proteinExistence type="predicted"/>
<dbReference type="InterPro" id="IPR011033">
    <property type="entry name" value="PRC_barrel-like_sf"/>
</dbReference>
<reference evidence="3" key="1">
    <citation type="submission" date="2014-07" db="EMBL/GenBank/DDBJ databases">
        <authorList>
            <person name="Hornung V.Bastian."/>
        </authorList>
    </citation>
    <scope>NUCLEOTIDE SEQUENCE</scope>
    <source>
        <strain evidence="3">PCE-S</strain>
    </source>
</reference>